<dbReference type="OrthoDB" id="9794564at2"/>
<dbReference type="PANTHER" id="PTHR11586">
    <property type="entry name" value="TRNA-AMINOACYLATION COFACTOR ARC1 FAMILY MEMBER"/>
    <property type="match status" value="1"/>
</dbReference>
<protein>
    <submittedName>
        <fullName evidence="5">Protein secretion chaperonin CsaA</fullName>
    </submittedName>
</protein>
<dbReference type="Gene3D" id="2.40.50.140">
    <property type="entry name" value="Nucleic acid-binding proteins"/>
    <property type="match status" value="1"/>
</dbReference>
<evidence type="ECO:0000256" key="2">
    <source>
        <dbReference type="ARBA" id="ARBA00022884"/>
    </source>
</evidence>
<dbReference type="STRING" id="1293054.HSACCH_01092"/>
<evidence type="ECO:0000256" key="1">
    <source>
        <dbReference type="ARBA" id="ARBA00022555"/>
    </source>
</evidence>
<keyword evidence="1 3" id="KW-0820">tRNA-binding</keyword>
<dbReference type="NCBIfam" id="NF007495">
    <property type="entry name" value="PRK10089.1-4"/>
    <property type="match status" value="1"/>
</dbReference>
<dbReference type="AlphaFoldDB" id="M5E0N5"/>
<proteinExistence type="predicted"/>
<dbReference type="eggNOG" id="COG0073">
    <property type="taxonomic scope" value="Bacteria"/>
</dbReference>
<dbReference type="FunCoup" id="M5E0N5">
    <property type="interactions" value="103"/>
</dbReference>
<dbReference type="GO" id="GO:0000049">
    <property type="term" value="F:tRNA binding"/>
    <property type="evidence" value="ECO:0007669"/>
    <property type="project" value="UniProtKB-UniRule"/>
</dbReference>
<reference evidence="6" key="1">
    <citation type="journal article" date="2013" name="Genome Announc.">
        <title>Genome Sequence of Halanaerobium saccharolyticum subsp. saccharolyticum Strain DSM 6643T, a Halophilic Hydrogen-Producing Bacterium.</title>
        <authorList>
            <person name="Kivisto A."/>
            <person name="Larjo A."/>
            <person name="Ciranna A."/>
            <person name="Santala V."/>
            <person name="Roos C."/>
            <person name="Karp M."/>
        </authorList>
    </citation>
    <scope>NUCLEOTIDE SEQUENCE [LARGE SCALE GENOMIC DNA]</scope>
    <source>
        <strain evidence="6">DSM 6643</strain>
    </source>
</reference>
<comment type="caution">
    <text evidence="5">The sequence shown here is derived from an EMBL/GenBank/DDBJ whole genome shotgun (WGS) entry which is preliminary data.</text>
</comment>
<evidence type="ECO:0000313" key="6">
    <source>
        <dbReference type="Proteomes" id="UP000012063"/>
    </source>
</evidence>
<dbReference type="Proteomes" id="UP000012063">
    <property type="component" value="Unassembled WGS sequence"/>
</dbReference>
<dbReference type="InterPro" id="IPR008231">
    <property type="entry name" value="CsaA"/>
</dbReference>
<dbReference type="EMBL" id="CAUI01000015">
    <property type="protein sequence ID" value="CCU79132.1"/>
    <property type="molecule type" value="Genomic_DNA"/>
</dbReference>
<dbReference type="InterPro" id="IPR051270">
    <property type="entry name" value="Tyrosine-tRNA_ligase_regulator"/>
</dbReference>
<dbReference type="Pfam" id="PF01588">
    <property type="entry name" value="tRNA_bind"/>
    <property type="match status" value="1"/>
</dbReference>
<dbReference type="SUPFAM" id="SSF50249">
    <property type="entry name" value="Nucleic acid-binding proteins"/>
    <property type="match status" value="1"/>
</dbReference>
<sequence>MAEFKDFMKLDIRVGKIIKVENFEKANDPAYKLWLDFGEDIGKKKSSAQITDLYEPKDLINKQVLAIINFPQKQIADFMSEVLVLGVYGKEGVVLIEPEQEVDLGSRLG</sequence>
<evidence type="ECO:0000313" key="5">
    <source>
        <dbReference type="EMBL" id="CCU79132.1"/>
    </source>
</evidence>
<organism evidence="5 6">
    <name type="scientific">Halanaerobium saccharolyticum subsp. saccharolyticum DSM 6643</name>
    <dbReference type="NCBI Taxonomy" id="1293054"/>
    <lineage>
        <taxon>Bacteria</taxon>
        <taxon>Bacillati</taxon>
        <taxon>Bacillota</taxon>
        <taxon>Clostridia</taxon>
        <taxon>Halanaerobiales</taxon>
        <taxon>Halanaerobiaceae</taxon>
        <taxon>Halanaerobium</taxon>
    </lineage>
</organism>
<feature type="domain" description="TRNA-binding" evidence="4">
    <location>
        <begin position="6"/>
        <end position="109"/>
    </location>
</feature>
<dbReference type="InterPro" id="IPR012340">
    <property type="entry name" value="NA-bd_OB-fold"/>
</dbReference>
<evidence type="ECO:0000256" key="3">
    <source>
        <dbReference type="PROSITE-ProRule" id="PRU00209"/>
    </source>
</evidence>
<dbReference type="NCBIfam" id="TIGR02222">
    <property type="entry name" value="chap_CsaA"/>
    <property type="match status" value="1"/>
</dbReference>
<name>M5E0N5_9FIRM</name>
<dbReference type="NCBIfam" id="NF007494">
    <property type="entry name" value="PRK10089.1-3"/>
    <property type="match status" value="1"/>
</dbReference>
<evidence type="ECO:0000259" key="4">
    <source>
        <dbReference type="PROSITE" id="PS50886"/>
    </source>
</evidence>
<dbReference type="FunFam" id="2.40.50.140:FF:000165">
    <property type="entry name" value="Chaperone CsaA"/>
    <property type="match status" value="1"/>
</dbReference>
<dbReference type="InParanoid" id="M5E0N5"/>
<dbReference type="RefSeq" id="WP_005488475.1">
    <property type="nucleotide sequence ID" value="NZ_CAUI01000015.1"/>
</dbReference>
<gene>
    <name evidence="5" type="ORF">HSACCH_01092</name>
</gene>
<dbReference type="InterPro" id="IPR002547">
    <property type="entry name" value="tRNA-bd_dom"/>
</dbReference>
<accession>M5E0N5</accession>
<dbReference type="PROSITE" id="PS50886">
    <property type="entry name" value="TRBD"/>
    <property type="match status" value="1"/>
</dbReference>
<keyword evidence="2 3" id="KW-0694">RNA-binding</keyword>
<keyword evidence="6" id="KW-1185">Reference proteome</keyword>
<dbReference type="PANTHER" id="PTHR11586:SF37">
    <property type="entry name" value="TRNA-BINDING DOMAIN-CONTAINING PROTEIN"/>
    <property type="match status" value="1"/>
</dbReference>
<dbReference type="CDD" id="cd02798">
    <property type="entry name" value="tRNA_bind_CsaA"/>
    <property type="match status" value="1"/>
</dbReference>